<proteinExistence type="predicted"/>
<keyword evidence="2" id="KW-1185">Reference proteome</keyword>
<protein>
    <submittedName>
        <fullName evidence="1">Uncharacterized protein</fullName>
    </submittedName>
</protein>
<evidence type="ECO:0000313" key="2">
    <source>
        <dbReference type="Proteomes" id="UP000266723"/>
    </source>
</evidence>
<name>A0ABQ7AGN9_BRACR</name>
<comment type="caution">
    <text evidence="1">The sequence shown here is derived from an EMBL/GenBank/DDBJ whole genome shotgun (WGS) entry which is preliminary data.</text>
</comment>
<organism evidence="1 2">
    <name type="scientific">Brassica cretica</name>
    <name type="common">Mustard</name>
    <dbReference type="NCBI Taxonomy" id="69181"/>
    <lineage>
        <taxon>Eukaryota</taxon>
        <taxon>Viridiplantae</taxon>
        <taxon>Streptophyta</taxon>
        <taxon>Embryophyta</taxon>
        <taxon>Tracheophyta</taxon>
        <taxon>Spermatophyta</taxon>
        <taxon>Magnoliopsida</taxon>
        <taxon>eudicotyledons</taxon>
        <taxon>Gunneridae</taxon>
        <taxon>Pentapetalae</taxon>
        <taxon>rosids</taxon>
        <taxon>malvids</taxon>
        <taxon>Brassicales</taxon>
        <taxon>Brassicaceae</taxon>
        <taxon>Brassiceae</taxon>
        <taxon>Brassica</taxon>
    </lineage>
</organism>
<accession>A0ABQ7AGN9</accession>
<dbReference type="Proteomes" id="UP000266723">
    <property type="component" value="Unassembled WGS sequence"/>
</dbReference>
<gene>
    <name evidence="1" type="ORF">DY000_02054447</name>
</gene>
<evidence type="ECO:0000313" key="1">
    <source>
        <dbReference type="EMBL" id="KAF3496805.1"/>
    </source>
</evidence>
<sequence length="98" mass="10886">MKPLLLPSSVICVWEHEKGNLSTENEPKMCLSLQNVLTVTVEGVLGLFRYSTQCTMVVFFQILEQRDGNGMNIEEEEKLGLAEEVTVGSHDVSDAVET</sequence>
<dbReference type="EMBL" id="QGKV02002055">
    <property type="protein sequence ID" value="KAF3496805.1"/>
    <property type="molecule type" value="Genomic_DNA"/>
</dbReference>
<reference evidence="1 2" key="1">
    <citation type="journal article" date="2020" name="BMC Genomics">
        <title>Intraspecific diversification of the crop wild relative Brassica cretica Lam. using demographic model selection.</title>
        <authorList>
            <person name="Kioukis A."/>
            <person name="Michalopoulou V.A."/>
            <person name="Briers L."/>
            <person name="Pirintsos S."/>
            <person name="Studholme D.J."/>
            <person name="Pavlidis P."/>
            <person name="Sarris P.F."/>
        </authorList>
    </citation>
    <scope>NUCLEOTIDE SEQUENCE [LARGE SCALE GENOMIC DNA]</scope>
    <source>
        <strain evidence="2">cv. PFS-1207/04</strain>
    </source>
</reference>